<evidence type="ECO:0000313" key="3">
    <source>
        <dbReference type="EMBL" id="MCM1983428.1"/>
    </source>
</evidence>
<dbReference type="PROSITE" id="PS50005">
    <property type="entry name" value="TPR"/>
    <property type="match status" value="3"/>
</dbReference>
<name>A0ABD4T4T7_9CYAN</name>
<keyword evidence="2" id="KW-0472">Membrane</keyword>
<dbReference type="PROSITE" id="PS50293">
    <property type="entry name" value="TPR_REGION"/>
    <property type="match status" value="2"/>
</dbReference>
<dbReference type="InterPro" id="IPR019734">
    <property type="entry name" value="TPR_rpt"/>
</dbReference>
<dbReference type="Gene3D" id="1.25.40.10">
    <property type="entry name" value="Tetratricopeptide repeat domain"/>
    <property type="match status" value="2"/>
</dbReference>
<feature type="transmembrane region" description="Helical" evidence="2">
    <location>
        <begin position="30"/>
        <end position="51"/>
    </location>
</feature>
<dbReference type="Proteomes" id="UP000031561">
    <property type="component" value="Unassembled WGS sequence"/>
</dbReference>
<keyword evidence="1" id="KW-0802">TPR repeat</keyword>
<organism evidence="3 4">
    <name type="scientific">Lyngbya confervoides BDU141951</name>
    <dbReference type="NCBI Taxonomy" id="1574623"/>
    <lineage>
        <taxon>Bacteria</taxon>
        <taxon>Bacillati</taxon>
        <taxon>Cyanobacteriota</taxon>
        <taxon>Cyanophyceae</taxon>
        <taxon>Oscillatoriophycideae</taxon>
        <taxon>Oscillatoriales</taxon>
        <taxon>Microcoleaceae</taxon>
        <taxon>Lyngbya</taxon>
    </lineage>
</organism>
<feature type="repeat" description="TPR" evidence="1">
    <location>
        <begin position="171"/>
        <end position="204"/>
    </location>
</feature>
<feature type="repeat" description="TPR" evidence="1">
    <location>
        <begin position="137"/>
        <end position="170"/>
    </location>
</feature>
<sequence length="254" mass="27830">MPHSRLHQWHIRQCSMPEVTPLKNSKGYKLFLLILLMLPGIGLLTGCQTVVSHLEAILRHDSPAQRDSKGRAAFAALDQGQYEQSIPLFLKALETESNPQTKSQLYSGLGSAYDELNQLSESMAAYEQALALTPDNPQIWVNLGIVQRLQGNHQQALQSYQQALKLDGNLATAHSSMGSLYVLQGQPKQAIAAFKKALSLDANLAVSHGNLALAYAMDGQFENANQSLKRAVALGYNNGPVIQARIEELQKLTN</sequence>
<evidence type="ECO:0000313" key="4">
    <source>
        <dbReference type="Proteomes" id="UP000031561"/>
    </source>
</evidence>
<evidence type="ECO:0000256" key="1">
    <source>
        <dbReference type="PROSITE-ProRule" id="PRU00339"/>
    </source>
</evidence>
<dbReference type="PANTHER" id="PTHR12558">
    <property type="entry name" value="CELL DIVISION CYCLE 16,23,27"/>
    <property type="match status" value="1"/>
</dbReference>
<proteinExistence type="predicted"/>
<reference evidence="3 4" key="1">
    <citation type="journal article" date="2015" name="Genome Announc.">
        <title>Draft Genome Sequence of Filamentous Marine Cyanobacterium Lyngbya confervoides Strain BDU141951.</title>
        <authorList>
            <person name="Chandrababunaidu M.M."/>
            <person name="Sen D."/>
            <person name="Tripathy S."/>
        </authorList>
    </citation>
    <scope>NUCLEOTIDE SEQUENCE [LARGE SCALE GENOMIC DNA]</scope>
    <source>
        <strain evidence="3 4">BDU141951</strain>
    </source>
</reference>
<dbReference type="Pfam" id="PF13424">
    <property type="entry name" value="TPR_12"/>
    <property type="match status" value="2"/>
</dbReference>
<dbReference type="InterPro" id="IPR011990">
    <property type="entry name" value="TPR-like_helical_dom_sf"/>
</dbReference>
<comment type="caution">
    <text evidence="3">The sequence shown here is derived from an EMBL/GenBank/DDBJ whole genome shotgun (WGS) entry which is preliminary data.</text>
</comment>
<evidence type="ECO:0000256" key="2">
    <source>
        <dbReference type="SAM" id="Phobius"/>
    </source>
</evidence>
<dbReference type="AlphaFoldDB" id="A0ABD4T4T7"/>
<dbReference type="RefSeq" id="WP_166275187.1">
    <property type="nucleotide sequence ID" value="NZ_JTHE03000061.1"/>
</dbReference>
<keyword evidence="2" id="KW-0812">Transmembrane</keyword>
<dbReference type="PANTHER" id="PTHR12558:SF13">
    <property type="entry name" value="CELL DIVISION CYCLE PROTEIN 27 HOMOLOG"/>
    <property type="match status" value="1"/>
</dbReference>
<keyword evidence="4" id="KW-1185">Reference proteome</keyword>
<accession>A0ABD4T4T7</accession>
<dbReference type="SMART" id="SM00028">
    <property type="entry name" value="TPR"/>
    <property type="match status" value="5"/>
</dbReference>
<dbReference type="EMBL" id="JTHE03000061">
    <property type="protein sequence ID" value="MCM1983428.1"/>
    <property type="molecule type" value="Genomic_DNA"/>
</dbReference>
<protein>
    <submittedName>
        <fullName evidence="3">Tetratricopeptide repeat protein</fullName>
    </submittedName>
</protein>
<dbReference type="SUPFAM" id="SSF48452">
    <property type="entry name" value="TPR-like"/>
    <property type="match status" value="1"/>
</dbReference>
<feature type="repeat" description="TPR" evidence="1">
    <location>
        <begin position="103"/>
        <end position="136"/>
    </location>
</feature>
<gene>
    <name evidence="3" type="ORF">QQ91_0011430</name>
</gene>
<keyword evidence="2" id="KW-1133">Transmembrane helix</keyword>